<dbReference type="SUPFAM" id="SSF56399">
    <property type="entry name" value="ADP-ribosylation"/>
    <property type="match status" value="1"/>
</dbReference>
<keyword evidence="4" id="KW-1185">Reference proteome</keyword>
<gene>
    <name evidence="3" type="ORF">FRX31_010474</name>
</gene>
<dbReference type="Proteomes" id="UP000554482">
    <property type="component" value="Unassembled WGS sequence"/>
</dbReference>
<comment type="caution">
    <text evidence="3">The sequence shown here is derived from an EMBL/GenBank/DDBJ whole genome shotgun (WGS) entry which is preliminary data.</text>
</comment>
<feature type="domain" description="C2H2-type" evidence="2">
    <location>
        <begin position="175"/>
        <end position="198"/>
    </location>
</feature>
<dbReference type="PANTHER" id="PTHR31681">
    <property type="entry name" value="C2H2-LIKE ZINC FINGER PROTEIN"/>
    <property type="match status" value="1"/>
</dbReference>
<evidence type="ECO:0000313" key="4">
    <source>
        <dbReference type="Proteomes" id="UP000554482"/>
    </source>
</evidence>
<dbReference type="InterPro" id="IPR013087">
    <property type="entry name" value="Znf_C2H2_type"/>
</dbReference>
<proteinExistence type="predicted"/>
<feature type="region of interest" description="Disordered" evidence="1">
    <location>
        <begin position="112"/>
        <end position="137"/>
    </location>
</feature>
<feature type="region of interest" description="Disordered" evidence="1">
    <location>
        <begin position="1"/>
        <end position="21"/>
    </location>
</feature>
<dbReference type="Gene3D" id="3.90.228.10">
    <property type="match status" value="1"/>
</dbReference>
<sequence>MAETKNNKKPTKKKYQKAEKKPSWATVKSFLTWKNLQTGQQQLQKLQRKPIDAETSKRWKKLGFTGSLCNNTKVMQRPETCNIDDNKKKASVVSCSSNGSISSRSIKVPSNELKRVTRSSSSSALSSSISSRSSAGGSYRGMPLGRFSGCYECRMVDDPSNGVSRRRSSIKEPLCSCPVCGEIFMKPDALEVHQSVRHAVSELDSKDTSRNVVEIIFQSSWLKKQAPNCKIDRILKVNNSRKIITRFEDYTNSIKAKASKDPKKHPRCVADGNELLSIIRNGFKIEPEVGVCTSATSGKAHDSVTKISEGEKRAMLVCRVIAGRVKRNEDTGSEEFDSVAGHAGIYTDLEELFVFNPKSILPCFVVIYSGF</sequence>
<evidence type="ECO:0000256" key="1">
    <source>
        <dbReference type="SAM" id="MobiDB-lite"/>
    </source>
</evidence>
<dbReference type="AlphaFoldDB" id="A0A7J6WRE5"/>
<accession>A0A7J6WRE5</accession>
<name>A0A7J6WRE5_THATH</name>
<organism evidence="3 4">
    <name type="scientific">Thalictrum thalictroides</name>
    <name type="common">Rue-anemone</name>
    <name type="synonym">Anemone thalictroides</name>
    <dbReference type="NCBI Taxonomy" id="46969"/>
    <lineage>
        <taxon>Eukaryota</taxon>
        <taxon>Viridiplantae</taxon>
        <taxon>Streptophyta</taxon>
        <taxon>Embryophyta</taxon>
        <taxon>Tracheophyta</taxon>
        <taxon>Spermatophyta</taxon>
        <taxon>Magnoliopsida</taxon>
        <taxon>Ranunculales</taxon>
        <taxon>Ranunculaceae</taxon>
        <taxon>Thalictroideae</taxon>
        <taxon>Thalictrum</taxon>
    </lineage>
</organism>
<feature type="compositionally biased region" description="Low complexity" evidence="1">
    <location>
        <begin position="118"/>
        <end position="137"/>
    </location>
</feature>
<dbReference type="EMBL" id="JABWDY010011297">
    <property type="protein sequence ID" value="KAF5199944.1"/>
    <property type="molecule type" value="Genomic_DNA"/>
</dbReference>
<reference evidence="3 4" key="1">
    <citation type="submission" date="2020-06" db="EMBL/GenBank/DDBJ databases">
        <title>Transcriptomic and genomic resources for Thalictrum thalictroides and T. hernandezii: Facilitating candidate gene discovery in an emerging model plant lineage.</title>
        <authorList>
            <person name="Arias T."/>
            <person name="Riano-Pachon D.M."/>
            <person name="Di Stilio V.S."/>
        </authorList>
    </citation>
    <scope>NUCLEOTIDE SEQUENCE [LARGE SCALE GENOMIC DNA]</scope>
    <source>
        <strain evidence="4">cv. WT478/WT964</strain>
        <tissue evidence="3">Leaves</tissue>
    </source>
</reference>
<dbReference type="OrthoDB" id="9514740at2759"/>
<protein>
    <submittedName>
        <fullName evidence="3">Zinc finger (C2H2 type) family protein</fullName>
    </submittedName>
</protein>
<evidence type="ECO:0000313" key="3">
    <source>
        <dbReference type="EMBL" id="KAF5199944.1"/>
    </source>
</evidence>
<dbReference type="PROSITE" id="PS00028">
    <property type="entry name" value="ZINC_FINGER_C2H2_1"/>
    <property type="match status" value="1"/>
</dbReference>
<dbReference type="PANTHER" id="PTHR31681:SF3">
    <property type="entry name" value="OS04G0690100 PROTEIN"/>
    <property type="match status" value="1"/>
</dbReference>
<evidence type="ECO:0000259" key="2">
    <source>
        <dbReference type="PROSITE" id="PS00028"/>
    </source>
</evidence>